<evidence type="ECO:0000313" key="13">
    <source>
        <dbReference type="EMBL" id="CAA7406286.1"/>
    </source>
</evidence>
<keyword evidence="5" id="KW-0090">Biological rhythms</keyword>
<comment type="subcellular location">
    <subcellularLocation>
        <location evidence="1 9">Nucleus</location>
    </subcellularLocation>
</comment>
<keyword evidence="14" id="KW-1185">Reference proteome</keyword>
<evidence type="ECO:0000256" key="6">
    <source>
        <dbReference type="ARBA" id="ARBA00023163"/>
    </source>
</evidence>
<evidence type="ECO:0000256" key="7">
    <source>
        <dbReference type="ARBA" id="ARBA00023242"/>
    </source>
</evidence>
<proteinExistence type="inferred from homology"/>
<feature type="domain" description="Response regulatory" evidence="11">
    <location>
        <begin position="89"/>
        <end position="207"/>
    </location>
</feature>
<dbReference type="Pfam" id="PF06203">
    <property type="entry name" value="CCT"/>
    <property type="match status" value="1"/>
</dbReference>
<evidence type="ECO:0000259" key="12">
    <source>
        <dbReference type="PROSITE" id="PS51017"/>
    </source>
</evidence>
<name>A0A7I8L9H5_SPIIN</name>
<dbReference type="Gene3D" id="3.40.50.2300">
    <property type="match status" value="1"/>
</dbReference>
<dbReference type="InterPro" id="IPR011006">
    <property type="entry name" value="CheY-like_superfamily"/>
</dbReference>
<dbReference type="Proteomes" id="UP000663760">
    <property type="component" value="Chromosome 12"/>
</dbReference>
<dbReference type="PROSITE" id="PS51017">
    <property type="entry name" value="CCT"/>
    <property type="match status" value="1"/>
</dbReference>
<feature type="domain" description="CCT" evidence="12">
    <location>
        <begin position="662"/>
        <end position="704"/>
    </location>
</feature>
<dbReference type="OrthoDB" id="60033at2759"/>
<dbReference type="GO" id="GO:0048511">
    <property type="term" value="P:rhythmic process"/>
    <property type="evidence" value="ECO:0007669"/>
    <property type="project" value="UniProtKB-KW"/>
</dbReference>
<sequence>MQEEEDNEDGHNVVGEDQRLLGDYELRVNEAPEGVNVGPGSGSENPARQDEAHKAQLQHRQQKQSVLPPPSPPVPVVGWERFLPVRSLKVLLVENDDSTRHVVNALLRNCSYEVTAVANGLEAWKILEDLSNRIDIVLTEVVMPFLSGIGLLDKIMSHKTLKNIPVIMMSSHDSMGIVFKCLSKGAVDFLVKPIRKNELKTLWQHVWRRCHSSSGSGSESGVQTQKSVKSKRVDSDDNNGSNDEDDDASFDYNDKDGSDNGSGTQSSWTKRAPDSPQATTPWDQLAETPDSTCAHVIHQKPDYVPPCSECSEEKDHRDDDLLEKNSEKNFHQSDGIFGTLDGSNAVGELTIQGADLVGIFAESTVATMSVQASNSLNRVTEENDKIIANESPSFELSLKRLRSIAGDGIGCSDDRYVLRRSDFSAFSRYNTSTASTQKATRHGGNSSARCNVGSDVVKRGSDCNMKSKTAAIRISQGCNSGTKVDEVGPTNNFISKSKILNENESSSLSVNPIQQRTDAAQNELQEKNDNKGSSTIMERPRGTRQIQVKHHHHQHHYDSQHDHVARHQLELPSEQVAAVPPCGSSNMFNGPTETNVGNYSINVSISGSQHGSNAQNGSSTMNPERTNMESENVLIGKKEAGGCNGSGSGSGSGMDENRFAQRVAALTKFRQKRNQRCFQKKVRYQSRKKLAEQRPRLHGQFAKQTAHDHADPEAGD</sequence>
<evidence type="ECO:0000256" key="5">
    <source>
        <dbReference type="ARBA" id="ARBA00023108"/>
    </source>
</evidence>
<evidence type="ECO:0000256" key="8">
    <source>
        <dbReference type="PROSITE-ProRule" id="PRU00169"/>
    </source>
</evidence>
<keyword evidence="6" id="KW-0804">Transcription</keyword>
<evidence type="ECO:0000256" key="4">
    <source>
        <dbReference type="ARBA" id="ARBA00023015"/>
    </source>
</evidence>
<dbReference type="PANTHER" id="PTHR43874">
    <property type="entry name" value="TWO-COMPONENT RESPONSE REGULATOR"/>
    <property type="match status" value="1"/>
</dbReference>
<evidence type="ECO:0000256" key="10">
    <source>
        <dbReference type="SAM" id="MobiDB-lite"/>
    </source>
</evidence>
<reference evidence="13" key="1">
    <citation type="submission" date="2020-02" db="EMBL/GenBank/DDBJ databases">
        <authorList>
            <person name="Scholz U."/>
            <person name="Mascher M."/>
            <person name="Fiebig A."/>
        </authorList>
    </citation>
    <scope>NUCLEOTIDE SEQUENCE</scope>
</reference>
<evidence type="ECO:0000256" key="2">
    <source>
        <dbReference type="ARBA" id="ARBA00010330"/>
    </source>
</evidence>
<dbReference type="SUPFAM" id="SSF52172">
    <property type="entry name" value="CheY-like"/>
    <property type="match status" value="1"/>
</dbReference>
<evidence type="ECO:0000256" key="1">
    <source>
        <dbReference type="ARBA" id="ARBA00004123"/>
    </source>
</evidence>
<dbReference type="GO" id="GO:0005634">
    <property type="term" value="C:nucleus"/>
    <property type="evidence" value="ECO:0007669"/>
    <property type="project" value="UniProtKB-SubCell"/>
</dbReference>
<dbReference type="InterPro" id="IPR001789">
    <property type="entry name" value="Sig_transdc_resp-reg_receiver"/>
</dbReference>
<feature type="compositionally biased region" description="Basic residues" evidence="10">
    <location>
        <begin position="677"/>
        <end position="688"/>
    </location>
</feature>
<evidence type="ECO:0000256" key="3">
    <source>
        <dbReference type="ARBA" id="ARBA00023012"/>
    </source>
</evidence>
<comment type="caution">
    <text evidence="8">Lacks conserved residue(s) required for the propagation of feature annotation.</text>
</comment>
<dbReference type="GO" id="GO:0000160">
    <property type="term" value="P:phosphorelay signal transduction system"/>
    <property type="evidence" value="ECO:0007669"/>
    <property type="project" value="UniProtKB-KW"/>
</dbReference>
<accession>A0A7I8L9H5</accession>
<dbReference type="SMART" id="SM00448">
    <property type="entry name" value="REC"/>
    <property type="match status" value="1"/>
</dbReference>
<dbReference type="InterPro" id="IPR045279">
    <property type="entry name" value="ARR-like"/>
</dbReference>
<comment type="similarity">
    <text evidence="2">Belongs to the ARR-like family.</text>
</comment>
<dbReference type="FunFam" id="3.40.50.2300:FF:000214">
    <property type="entry name" value="Two-component response regulator-like PRR37"/>
    <property type="match status" value="1"/>
</dbReference>
<dbReference type="CDD" id="cd17582">
    <property type="entry name" value="psREC_PRR"/>
    <property type="match status" value="1"/>
</dbReference>
<evidence type="ECO:0000259" key="11">
    <source>
        <dbReference type="PROSITE" id="PS50110"/>
    </source>
</evidence>
<evidence type="ECO:0000256" key="9">
    <source>
        <dbReference type="PROSITE-ProRule" id="PRU00357"/>
    </source>
</evidence>
<feature type="region of interest" description="Disordered" evidence="10">
    <location>
        <begin position="212"/>
        <end position="285"/>
    </location>
</feature>
<dbReference type="PROSITE" id="PS50110">
    <property type="entry name" value="RESPONSE_REGULATORY"/>
    <property type="match status" value="1"/>
</dbReference>
<keyword evidence="3" id="KW-0902">Two-component regulatory system</keyword>
<feature type="compositionally biased region" description="Polar residues" evidence="10">
    <location>
        <begin position="259"/>
        <end position="269"/>
    </location>
</feature>
<protein>
    <submittedName>
        <fullName evidence="13">Uncharacterized protein</fullName>
    </submittedName>
</protein>
<evidence type="ECO:0000313" key="14">
    <source>
        <dbReference type="Proteomes" id="UP000663760"/>
    </source>
</evidence>
<dbReference type="Pfam" id="PF00072">
    <property type="entry name" value="Response_reg"/>
    <property type="match status" value="1"/>
</dbReference>
<dbReference type="AlphaFoldDB" id="A0A7I8L9H5"/>
<dbReference type="PANTHER" id="PTHR43874:SF117">
    <property type="entry name" value="TWO-COMPONENT RESPONSE REGULATOR-LIKE APRR3"/>
    <property type="match status" value="1"/>
</dbReference>
<dbReference type="GO" id="GO:0009736">
    <property type="term" value="P:cytokinin-activated signaling pathway"/>
    <property type="evidence" value="ECO:0007669"/>
    <property type="project" value="InterPro"/>
</dbReference>
<feature type="compositionally biased region" description="Basic and acidic residues" evidence="10">
    <location>
        <begin position="705"/>
        <end position="716"/>
    </location>
</feature>
<organism evidence="13 14">
    <name type="scientific">Spirodela intermedia</name>
    <name type="common">Intermediate duckweed</name>
    <dbReference type="NCBI Taxonomy" id="51605"/>
    <lineage>
        <taxon>Eukaryota</taxon>
        <taxon>Viridiplantae</taxon>
        <taxon>Streptophyta</taxon>
        <taxon>Embryophyta</taxon>
        <taxon>Tracheophyta</taxon>
        <taxon>Spermatophyta</taxon>
        <taxon>Magnoliopsida</taxon>
        <taxon>Liliopsida</taxon>
        <taxon>Araceae</taxon>
        <taxon>Lemnoideae</taxon>
        <taxon>Spirodela</taxon>
    </lineage>
</organism>
<gene>
    <name evidence="13" type="ORF">SI8410_12016964</name>
</gene>
<feature type="compositionally biased region" description="Low complexity" evidence="10">
    <location>
        <begin position="212"/>
        <end position="221"/>
    </location>
</feature>
<feature type="region of interest" description="Disordered" evidence="10">
    <location>
        <begin position="603"/>
        <end position="625"/>
    </location>
</feature>
<keyword evidence="7 9" id="KW-0539">Nucleus</keyword>
<dbReference type="InterPro" id="IPR010402">
    <property type="entry name" value="CCT_domain"/>
</dbReference>
<feature type="compositionally biased region" description="Basic and acidic residues" evidence="10">
    <location>
        <begin position="9"/>
        <end position="30"/>
    </location>
</feature>
<feature type="region of interest" description="Disordered" evidence="10">
    <location>
        <begin position="1"/>
        <end position="72"/>
    </location>
</feature>
<feature type="region of interest" description="Disordered" evidence="10">
    <location>
        <begin position="523"/>
        <end position="564"/>
    </location>
</feature>
<feature type="region of interest" description="Disordered" evidence="10">
    <location>
        <begin position="677"/>
        <end position="716"/>
    </location>
</feature>
<dbReference type="EMBL" id="LR746275">
    <property type="protein sequence ID" value="CAA7406286.1"/>
    <property type="molecule type" value="Genomic_DNA"/>
</dbReference>
<keyword evidence="4" id="KW-0805">Transcription regulation</keyword>